<dbReference type="EMBL" id="CP058561">
    <property type="protein sequence ID" value="QUH28244.1"/>
    <property type="molecule type" value="Genomic_DNA"/>
</dbReference>
<gene>
    <name evidence="2" type="ORF">HYG85_04660</name>
</gene>
<feature type="region of interest" description="Disordered" evidence="1">
    <location>
        <begin position="100"/>
        <end position="125"/>
    </location>
</feature>
<accession>A0A8J8M8H5</accession>
<sequence length="306" mass="35828">MERDFKGIWIPKEIWLSQSLTTQEKLFLVEIDSLDNNGGCYAMNEHFSNFFKLSKNRCSEVIKSLETKGFIKINYIKEGKQIIKRVINVINKQRLLSEDNEDPLRDTEDPLRHVDRPPSENLVESNTVSNNTVSNIYSKTNEPNKSLSNEKKKIPYQQIVDKYNEICVSLPKVQKLTDKRKKFIRVLYNSNFINKDIERIYQIFELAEKSDFLSGRNGKWLACNFDWLIKSDNPVKILEGTYANRAKPQSKQKKKPVSGFINYEQTDGKQYEIFQKKLDLKDLLELGKITPAEYLKKIQELESQEE</sequence>
<feature type="compositionally biased region" description="Basic and acidic residues" evidence="1">
    <location>
        <begin position="102"/>
        <end position="118"/>
    </location>
</feature>
<keyword evidence="3" id="KW-1185">Reference proteome</keyword>
<dbReference type="Proteomes" id="UP000677305">
    <property type="component" value="Chromosome"/>
</dbReference>
<evidence type="ECO:0000313" key="2">
    <source>
        <dbReference type="EMBL" id="QUH28244.1"/>
    </source>
</evidence>
<reference evidence="2 3" key="1">
    <citation type="submission" date="2020-07" db="EMBL/GenBank/DDBJ databases">
        <title>Vallitalea guaymasensis genome.</title>
        <authorList>
            <person name="Postec A."/>
        </authorList>
    </citation>
    <scope>NUCLEOTIDE SEQUENCE [LARGE SCALE GENOMIC DNA]</scope>
    <source>
        <strain evidence="2 3">Ra1766G1</strain>
    </source>
</reference>
<dbReference type="KEGG" id="vgu:HYG85_04660"/>
<organism evidence="2 3">
    <name type="scientific">Vallitalea guaymasensis</name>
    <dbReference type="NCBI Taxonomy" id="1185412"/>
    <lineage>
        <taxon>Bacteria</taxon>
        <taxon>Bacillati</taxon>
        <taxon>Bacillota</taxon>
        <taxon>Clostridia</taxon>
        <taxon>Lachnospirales</taxon>
        <taxon>Vallitaleaceae</taxon>
        <taxon>Vallitalea</taxon>
    </lineage>
</organism>
<evidence type="ECO:0000256" key="1">
    <source>
        <dbReference type="SAM" id="MobiDB-lite"/>
    </source>
</evidence>
<dbReference type="Pfam" id="PF13730">
    <property type="entry name" value="HTH_36"/>
    <property type="match status" value="1"/>
</dbReference>
<dbReference type="AlphaFoldDB" id="A0A8J8M8H5"/>
<proteinExistence type="predicted"/>
<dbReference type="Gene3D" id="1.10.10.10">
    <property type="entry name" value="Winged helix-like DNA-binding domain superfamily/Winged helix DNA-binding domain"/>
    <property type="match status" value="1"/>
</dbReference>
<protein>
    <submittedName>
        <fullName evidence="2">Helix-turn-helix domain-containing protein</fullName>
    </submittedName>
</protein>
<evidence type="ECO:0000313" key="3">
    <source>
        <dbReference type="Proteomes" id="UP000677305"/>
    </source>
</evidence>
<name>A0A8J8M8H5_9FIRM</name>
<dbReference type="InterPro" id="IPR036388">
    <property type="entry name" value="WH-like_DNA-bd_sf"/>
</dbReference>
<dbReference type="RefSeq" id="WP_212692498.1">
    <property type="nucleotide sequence ID" value="NZ_CP058561.1"/>
</dbReference>